<evidence type="ECO:0000313" key="4">
    <source>
        <dbReference type="EMBL" id="TDV55023.1"/>
    </source>
</evidence>
<reference evidence="4 5" key="1">
    <citation type="submission" date="2019-03" db="EMBL/GenBank/DDBJ databases">
        <title>Genomic Encyclopedia of Archaeal and Bacterial Type Strains, Phase II (KMG-II): from individual species to whole genera.</title>
        <authorList>
            <person name="Goeker M."/>
        </authorList>
    </citation>
    <scope>NUCLEOTIDE SEQUENCE [LARGE SCALE GENOMIC DNA]</scope>
    <source>
        <strain evidence="4 5">DSM 45499</strain>
    </source>
</reference>
<dbReference type="InterPro" id="IPR036388">
    <property type="entry name" value="WH-like_DNA-bd_sf"/>
</dbReference>
<comment type="caution">
    <text evidence="4">The sequence shown here is derived from an EMBL/GenBank/DDBJ whole genome shotgun (WGS) entry which is preliminary data.</text>
</comment>
<organism evidence="4 5">
    <name type="scientific">Actinophytocola oryzae</name>
    <dbReference type="NCBI Taxonomy" id="502181"/>
    <lineage>
        <taxon>Bacteria</taxon>
        <taxon>Bacillati</taxon>
        <taxon>Actinomycetota</taxon>
        <taxon>Actinomycetes</taxon>
        <taxon>Pseudonocardiales</taxon>
        <taxon>Pseudonocardiaceae</taxon>
    </lineage>
</organism>
<name>A0A4R7VXY6_9PSEU</name>
<dbReference type="GO" id="GO:0000160">
    <property type="term" value="P:phosphorelay signal transduction system"/>
    <property type="evidence" value="ECO:0007669"/>
    <property type="project" value="InterPro"/>
</dbReference>
<sequence>MTECIQFMGVVDCACPIRSDIGVPALPSNSVVVQLNIDLPRDPDTLAMLSELLHAAAELPGVAVRQAAIPELPFPPKSTVDDVEARLRVVPYSRTVLRHGIPVTLTRLEFDLLLYLIERPGKVLPRRTLMADVWGVDEVLRSRTVDVHIRRLRNKIGTERLRITTIRGIGYRFDGQRGVVVEPVPEWAVV</sequence>
<keyword evidence="5" id="KW-1185">Reference proteome</keyword>
<accession>A0A4R7VXY6</accession>
<gene>
    <name evidence="4" type="ORF">CLV71_103264</name>
</gene>
<feature type="DNA-binding region" description="OmpR/PhoB-type" evidence="2">
    <location>
        <begin position="75"/>
        <end position="175"/>
    </location>
</feature>
<dbReference type="InterPro" id="IPR016032">
    <property type="entry name" value="Sig_transdc_resp-reg_C-effctor"/>
</dbReference>
<proteinExistence type="predicted"/>
<dbReference type="CDD" id="cd00383">
    <property type="entry name" value="trans_reg_C"/>
    <property type="match status" value="1"/>
</dbReference>
<dbReference type="GO" id="GO:0003677">
    <property type="term" value="F:DNA binding"/>
    <property type="evidence" value="ECO:0007669"/>
    <property type="project" value="UniProtKB-UniRule"/>
</dbReference>
<dbReference type="AlphaFoldDB" id="A0A4R7VXY6"/>
<keyword evidence="1 2" id="KW-0238">DNA-binding</keyword>
<evidence type="ECO:0000256" key="1">
    <source>
        <dbReference type="ARBA" id="ARBA00023125"/>
    </source>
</evidence>
<dbReference type="SUPFAM" id="SSF46894">
    <property type="entry name" value="C-terminal effector domain of the bipartite response regulators"/>
    <property type="match status" value="1"/>
</dbReference>
<dbReference type="Pfam" id="PF00486">
    <property type="entry name" value="Trans_reg_C"/>
    <property type="match status" value="1"/>
</dbReference>
<evidence type="ECO:0000313" key="5">
    <source>
        <dbReference type="Proteomes" id="UP000294927"/>
    </source>
</evidence>
<evidence type="ECO:0000259" key="3">
    <source>
        <dbReference type="PROSITE" id="PS51755"/>
    </source>
</evidence>
<evidence type="ECO:0000256" key="2">
    <source>
        <dbReference type="PROSITE-ProRule" id="PRU01091"/>
    </source>
</evidence>
<dbReference type="Gene3D" id="1.10.10.10">
    <property type="entry name" value="Winged helix-like DNA-binding domain superfamily/Winged helix DNA-binding domain"/>
    <property type="match status" value="1"/>
</dbReference>
<dbReference type="Proteomes" id="UP000294927">
    <property type="component" value="Unassembled WGS sequence"/>
</dbReference>
<dbReference type="SMART" id="SM00862">
    <property type="entry name" value="Trans_reg_C"/>
    <property type="match status" value="1"/>
</dbReference>
<dbReference type="GO" id="GO:0006355">
    <property type="term" value="P:regulation of DNA-templated transcription"/>
    <property type="evidence" value="ECO:0007669"/>
    <property type="project" value="InterPro"/>
</dbReference>
<dbReference type="OrthoDB" id="8927943at2"/>
<dbReference type="InterPro" id="IPR001867">
    <property type="entry name" value="OmpR/PhoB-type_DNA-bd"/>
</dbReference>
<dbReference type="EMBL" id="SOCP01000003">
    <property type="protein sequence ID" value="TDV55023.1"/>
    <property type="molecule type" value="Genomic_DNA"/>
</dbReference>
<protein>
    <submittedName>
        <fullName evidence="4">Transcriptional regulator</fullName>
    </submittedName>
</protein>
<dbReference type="PROSITE" id="PS51755">
    <property type="entry name" value="OMPR_PHOB"/>
    <property type="match status" value="1"/>
</dbReference>
<feature type="domain" description="OmpR/PhoB-type" evidence="3">
    <location>
        <begin position="75"/>
        <end position="175"/>
    </location>
</feature>